<sequence length="453" mass="52690">MSRNDSDNDVVRRSPSLLSLQDSAINTIVKNIGGYRELITKKISPPMRKILFDEAMRRKEEIGAYQVWVALPYLDQHRTTERFTTEDFSTIFHLKGKRGKNMISEGCVSMEEFLQYLIDFVPNLRQLIIADPRTPSTWLVHRFNFKKVQLAPLATDLLLKMKNLTHVTITDVYIQFSRFVSVCRESQNLQLIKTNTILVDIEPNSIKQFLTTLESKFGHQEYDAVKYPRRIGVILKKTDFDEPCRQAKVTLLNNLHDLFPSLTKLHILAQKELLVVGDTHSKRNRLLNILRREGGTLKALCLTYIWPEMNITFNHISEHCNDLEFFELIKSSLRHDDPITYFGKLKTFKWNETFNWECTIRLDKIMSAPLLEKIAIFNCNIKLGNKESLLNRIRNRTILTQVTNLWIMGLGPDVEDLHELASTLRSLGVQVNTYQNQTHGIMAIIIQMIYFNF</sequence>
<name>A0A8S1E8S2_9INSE</name>
<accession>A0A8S1E8S2</accession>
<dbReference type="Proteomes" id="UP000494165">
    <property type="component" value="Unassembled WGS sequence"/>
</dbReference>
<reference evidence="1 2" key="1">
    <citation type="submission" date="2020-04" db="EMBL/GenBank/DDBJ databases">
        <authorList>
            <person name="Alioto T."/>
            <person name="Alioto T."/>
            <person name="Gomez Garrido J."/>
        </authorList>
    </citation>
    <scope>NUCLEOTIDE SEQUENCE [LARGE SCALE GENOMIC DNA]</scope>
</reference>
<dbReference type="EMBL" id="CADEPI010000498">
    <property type="protein sequence ID" value="CAB3386632.1"/>
    <property type="molecule type" value="Genomic_DNA"/>
</dbReference>
<evidence type="ECO:0000313" key="1">
    <source>
        <dbReference type="EMBL" id="CAB3386632.1"/>
    </source>
</evidence>
<organism evidence="1 2">
    <name type="scientific">Cloeon dipterum</name>
    <dbReference type="NCBI Taxonomy" id="197152"/>
    <lineage>
        <taxon>Eukaryota</taxon>
        <taxon>Metazoa</taxon>
        <taxon>Ecdysozoa</taxon>
        <taxon>Arthropoda</taxon>
        <taxon>Hexapoda</taxon>
        <taxon>Insecta</taxon>
        <taxon>Pterygota</taxon>
        <taxon>Palaeoptera</taxon>
        <taxon>Ephemeroptera</taxon>
        <taxon>Pisciforma</taxon>
        <taxon>Baetidae</taxon>
        <taxon>Cloeon</taxon>
    </lineage>
</organism>
<gene>
    <name evidence="1" type="ORF">CLODIP_2_CD03188</name>
</gene>
<evidence type="ECO:0000313" key="2">
    <source>
        <dbReference type="Proteomes" id="UP000494165"/>
    </source>
</evidence>
<proteinExistence type="predicted"/>
<dbReference type="AlphaFoldDB" id="A0A8S1E8S2"/>
<keyword evidence="2" id="KW-1185">Reference proteome</keyword>
<protein>
    <submittedName>
        <fullName evidence="1">Uncharacterized protein</fullName>
    </submittedName>
</protein>
<comment type="caution">
    <text evidence="1">The sequence shown here is derived from an EMBL/GenBank/DDBJ whole genome shotgun (WGS) entry which is preliminary data.</text>
</comment>